<keyword evidence="1" id="KW-0732">Signal</keyword>
<dbReference type="STRING" id="1434232.MAIT1_01411"/>
<protein>
    <submittedName>
        <fullName evidence="2">Putative Phosphoglycerate mutase</fullName>
    </submittedName>
</protein>
<comment type="caution">
    <text evidence="2">The sequence shown here is derived from an EMBL/GenBank/DDBJ whole genome shotgun (WGS) entry which is preliminary data.</text>
</comment>
<keyword evidence="3" id="KW-1185">Reference proteome</keyword>
<dbReference type="InterPro" id="IPR029033">
    <property type="entry name" value="His_PPase_superfam"/>
</dbReference>
<reference evidence="2 3" key="1">
    <citation type="journal article" date="2016" name="BMC Genomics">
        <title>Combined genomic and structural analyses of a cultured magnetotactic bacterium reveals its niche adaptation to a dynamic environment.</title>
        <authorList>
            <person name="Araujo A.C."/>
            <person name="Morillo V."/>
            <person name="Cypriano J."/>
            <person name="Teixeira L.C."/>
            <person name="Leao P."/>
            <person name="Lyra S."/>
            <person name="Almeida L.G."/>
            <person name="Bazylinski D.A."/>
            <person name="Vasconcellos A.T."/>
            <person name="Abreu F."/>
            <person name="Lins U."/>
        </authorList>
    </citation>
    <scope>NUCLEOTIDE SEQUENCE [LARGE SCALE GENOMIC DNA]</scope>
    <source>
        <strain evidence="2 3">IT-1</strain>
    </source>
</reference>
<evidence type="ECO:0000313" key="2">
    <source>
        <dbReference type="EMBL" id="OSM01447.1"/>
    </source>
</evidence>
<dbReference type="RefSeq" id="WP_085442898.1">
    <property type="nucleotide sequence ID" value="NZ_LVJN01000020.1"/>
</dbReference>
<gene>
    <name evidence="2" type="ORF">MAIT1_01411</name>
</gene>
<dbReference type="InterPro" id="IPR013078">
    <property type="entry name" value="His_Pase_superF_clade-1"/>
</dbReference>
<evidence type="ECO:0000256" key="1">
    <source>
        <dbReference type="SAM" id="SignalP"/>
    </source>
</evidence>
<dbReference type="SMART" id="SM00855">
    <property type="entry name" value="PGAM"/>
    <property type="match status" value="1"/>
</dbReference>
<evidence type="ECO:0000313" key="3">
    <source>
        <dbReference type="Proteomes" id="UP000194003"/>
    </source>
</evidence>
<organism evidence="2 3">
    <name type="scientific">Magnetofaba australis IT-1</name>
    <dbReference type="NCBI Taxonomy" id="1434232"/>
    <lineage>
        <taxon>Bacteria</taxon>
        <taxon>Pseudomonadati</taxon>
        <taxon>Pseudomonadota</taxon>
        <taxon>Magnetococcia</taxon>
        <taxon>Magnetococcales</taxon>
        <taxon>Magnetococcaceae</taxon>
        <taxon>Magnetofaba</taxon>
    </lineage>
</organism>
<name>A0A1Y2K192_9PROT</name>
<feature type="signal peptide" evidence="1">
    <location>
        <begin position="1"/>
        <end position="23"/>
    </location>
</feature>
<dbReference type="SUPFAM" id="SSF53254">
    <property type="entry name" value="Phosphoglycerate mutase-like"/>
    <property type="match status" value="1"/>
</dbReference>
<sequence length="205" mass="21981">MRALPTLLVVLTSLFVSPAAVLAAAEFKTPSLHALQKGGLVIFLRHAISDRSQNDASNGSADDCATQRNLSQQGRAQAVRIGQAIKDLGIPIAEVLSSPYCRCRDTAQLAFGSAKMKVQEFLHFAIGLSKQGRMQAADALRALLSAKVAPGGNRVIVSHNSNLREAAAIWPKPEGVAYVFRPLGDGFEVVGRIAPDQWRQLEQGL</sequence>
<proteinExistence type="predicted"/>
<dbReference type="Proteomes" id="UP000194003">
    <property type="component" value="Unassembled WGS sequence"/>
</dbReference>
<dbReference type="Gene3D" id="3.40.50.1240">
    <property type="entry name" value="Phosphoglycerate mutase-like"/>
    <property type="match status" value="1"/>
</dbReference>
<dbReference type="OrthoDB" id="2237472at2"/>
<dbReference type="EMBL" id="LVJN01000020">
    <property type="protein sequence ID" value="OSM01447.1"/>
    <property type="molecule type" value="Genomic_DNA"/>
</dbReference>
<accession>A0A1Y2K192</accession>
<feature type="chain" id="PRO_5012598643" evidence="1">
    <location>
        <begin position="24"/>
        <end position="205"/>
    </location>
</feature>
<dbReference type="Pfam" id="PF00300">
    <property type="entry name" value="His_Phos_1"/>
    <property type="match status" value="1"/>
</dbReference>
<dbReference type="AlphaFoldDB" id="A0A1Y2K192"/>
<dbReference type="CDD" id="cd07067">
    <property type="entry name" value="HP_PGM_like"/>
    <property type="match status" value="1"/>
</dbReference>